<feature type="non-terminal residue" evidence="2">
    <location>
        <position position="162"/>
    </location>
</feature>
<organism evidence="2 3">
    <name type="scientific">Meganyctiphanes norvegica</name>
    <name type="common">Northern krill</name>
    <name type="synonym">Thysanopoda norvegica</name>
    <dbReference type="NCBI Taxonomy" id="48144"/>
    <lineage>
        <taxon>Eukaryota</taxon>
        <taxon>Metazoa</taxon>
        <taxon>Ecdysozoa</taxon>
        <taxon>Arthropoda</taxon>
        <taxon>Crustacea</taxon>
        <taxon>Multicrustacea</taxon>
        <taxon>Malacostraca</taxon>
        <taxon>Eumalacostraca</taxon>
        <taxon>Eucarida</taxon>
        <taxon>Euphausiacea</taxon>
        <taxon>Euphausiidae</taxon>
        <taxon>Meganyctiphanes</taxon>
    </lineage>
</organism>
<dbReference type="AlphaFoldDB" id="A0AAV2RF75"/>
<keyword evidence="3" id="KW-1185">Reference proteome</keyword>
<accession>A0AAV2RF75</accession>
<sequence length="162" mass="17756">AYGQIKQPVMPTSIAGCTSNDSLVTEFTSSLSTSLHDSSSSEQIDEAYAIFRLSYLWYSAVGCFTVIIVGVIVSLATGKQDVRKVNPDCITPVLLMMKDRIPGLRDLGIDYKGSHHVPEDTNGEASLIELHTQARAPNSKDDCQIVTPLIEHQHRNQIIESP</sequence>
<evidence type="ECO:0000313" key="3">
    <source>
        <dbReference type="Proteomes" id="UP001497623"/>
    </source>
</evidence>
<keyword evidence="1" id="KW-0812">Transmembrane</keyword>
<keyword evidence="1" id="KW-0472">Membrane</keyword>
<gene>
    <name evidence="2" type="ORF">MNOR_LOCUS22918</name>
</gene>
<feature type="non-terminal residue" evidence="2">
    <location>
        <position position="1"/>
    </location>
</feature>
<feature type="transmembrane region" description="Helical" evidence="1">
    <location>
        <begin position="55"/>
        <end position="76"/>
    </location>
</feature>
<reference evidence="2 3" key="1">
    <citation type="submission" date="2024-05" db="EMBL/GenBank/DDBJ databases">
        <authorList>
            <person name="Wallberg A."/>
        </authorList>
    </citation>
    <scope>NUCLEOTIDE SEQUENCE [LARGE SCALE GENOMIC DNA]</scope>
</reference>
<dbReference type="Proteomes" id="UP001497623">
    <property type="component" value="Unassembled WGS sequence"/>
</dbReference>
<evidence type="ECO:0000313" key="2">
    <source>
        <dbReference type="EMBL" id="CAL4122196.1"/>
    </source>
</evidence>
<keyword evidence="1" id="KW-1133">Transmembrane helix</keyword>
<dbReference type="EMBL" id="CAXKWB010019687">
    <property type="protein sequence ID" value="CAL4122196.1"/>
    <property type="molecule type" value="Genomic_DNA"/>
</dbReference>
<evidence type="ECO:0000256" key="1">
    <source>
        <dbReference type="SAM" id="Phobius"/>
    </source>
</evidence>
<name>A0AAV2RF75_MEGNR</name>
<protein>
    <submittedName>
        <fullName evidence="2">Uncharacterized protein</fullName>
    </submittedName>
</protein>
<proteinExistence type="predicted"/>
<comment type="caution">
    <text evidence="2">The sequence shown here is derived from an EMBL/GenBank/DDBJ whole genome shotgun (WGS) entry which is preliminary data.</text>
</comment>